<comment type="caution">
    <text evidence="2">The sequence shown here is derived from an EMBL/GenBank/DDBJ whole genome shotgun (WGS) entry which is preliminary data.</text>
</comment>
<organism evidence="2 3">
    <name type="scientific">Aduncisulcus paluster</name>
    <dbReference type="NCBI Taxonomy" id="2918883"/>
    <lineage>
        <taxon>Eukaryota</taxon>
        <taxon>Metamonada</taxon>
        <taxon>Carpediemonas-like organisms</taxon>
        <taxon>Aduncisulcus</taxon>
    </lineage>
</organism>
<name>A0ABQ5KCI6_9EUKA</name>
<keyword evidence="3" id="KW-1185">Reference proteome</keyword>
<evidence type="ECO:0000313" key="3">
    <source>
        <dbReference type="Proteomes" id="UP001057375"/>
    </source>
</evidence>
<sequence length="116" mass="12889">MKTVLVTLCLCFAIQLPEALAGQLESAYVQRWCADHNGTAEYRLQDGTRVDCVTATHAVEVDHACKWAEAIGQSMHYSACTGKGAGIVLIVGPDDSRFVKRLKNAARRKRYYVDVW</sequence>
<reference evidence="2" key="1">
    <citation type="submission" date="2022-03" db="EMBL/GenBank/DDBJ databases">
        <title>Draft genome sequence of Aduncisulcus paluster, a free-living microaerophilic Fornicata.</title>
        <authorList>
            <person name="Yuyama I."/>
            <person name="Kume K."/>
            <person name="Tamura T."/>
            <person name="Inagaki Y."/>
            <person name="Hashimoto T."/>
        </authorList>
    </citation>
    <scope>NUCLEOTIDE SEQUENCE</scope>
    <source>
        <strain evidence="2">NY0171</strain>
    </source>
</reference>
<dbReference type="Proteomes" id="UP001057375">
    <property type="component" value="Unassembled WGS sequence"/>
</dbReference>
<feature type="signal peptide" evidence="1">
    <location>
        <begin position="1"/>
        <end position="21"/>
    </location>
</feature>
<evidence type="ECO:0000256" key="1">
    <source>
        <dbReference type="SAM" id="SignalP"/>
    </source>
</evidence>
<proteinExistence type="predicted"/>
<feature type="chain" id="PRO_5046028782" evidence="1">
    <location>
        <begin position="22"/>
        <end position="116"/>
    </location>
</feature>
<gene>
    <name evidence="2" type="ORF">ADUPG1_005139</name>
</gene>
<feature type="non-terminal residue" evidence="2">
    <location>
        <position position="116"/>
    </location>
</feature>
<keyword evidence="1" id="KW-0732">Signal</keyword>
<accession>A0ABQ5KCI6</accession>
<dbReference type="EMBL" id="BQXS01008121">
    <property type="protein sequence ID" value="GKT29070.1"/>
    <property type="molecule type" value="Genomic_DNA"/>
</dbReference>
<evidence type="ECO:0000313" key="2">
    <source>
        <dbReference type="EMBL" id="GKT29070.1"/>
    </source>
</evidence>
<protein>
    <submittedName>
        <fullName evidence="2">Uncharacterized protein</fullName>
    </submittedName>
</protein>